<gene>
    <name evidence="3" type="ORF">POM88_013028</name>
</gene>
<dbReference type="InterPro" id="IPR026057">
    <property type="entry name" value="TBL_C"/>
</dbReference>
<name>A0AAD8J117_9APIA</name>
<protein>
    <recommendedName>
        <fullName evidence="2">Trichome birefringence-like C-terminal domain-containing protein</fullName>
    </recommendedName>
</protein>
<accession>A0AAD8J117</accession>
<dbReference type="EMBL" id="JAUIZM010000003">
    <property type="protein sequence ID" value="KAK1393972.1"/>
    <property type="molecule type" value="Genomic_DNA"/>
</dbReference>
<proteinExistence type="inferred from homology"/>
<reference evidence="3" key="2">
    <citation type="submission" date="2023-05" db="EMBL/GenBank/DDBJ databases">
        <authorList>
            <person name="Schelkunov M.I."/>
        </authorList>
    </citation>
    <scope>NUCLEOTIDE SEQUENCE</scope>
    <source>
        <strain evidence="3">Hsosn_3</strain>
        <tissue evidence="3">Leaf</tissue>
    </source>
</reference>
<comment type="similarity">
    <text evidence="1">Belongs to the PC-esterase family. TBL subfamily.</text>
</comment>
<keyword evidence="4" id="KW-1185">Reference proteome</keyword>
<evidence type="ECO:0000256" key="1">
    <source>
        <dbReference type="ARBA" id="ARBA00007727"/>
    </source>
</evidence>
<dbReference type="GO" id="GO:0005794">
    <property type="term" value="C:Golgi apparatus"/>
    <property type="evidence" value="ECO:0007669"/>
    <property type="project" value="TreeGrafter"/>
</dbReference>
<dbReference type="PANTHER" id="PTHR32285:SF239">
    <property type="entry name" value="PROTEIN TRICHOME BIREFRINGENCE-LIKE 34"/>
    <property type="match status" value="1"/>
</dbReference>
<feature type="domain" description="Trichome birefringence-like C-terminal" evidence="2">
    <location>
        <begin position="35"/>
        <end position="94"/>
    </location>
</feature>
<comment type="caution">
    <text evidence="3">The sequence shown here is derived from an EMBL/GenBank/DDBJ whole genome shotgun (WGS) entry which is preliminary data.</text>
</comment>
<dbReference type="InterPro" id="IPR029962">
    <property type="entry name" value="TBL"/>
</dbReference>
<dbReference type="Pfam" id="PF13839">
    <property type="entry name" value="PC-Esterase"/>
    <property type="match status" value="1"/>
</dbReference>
<evidence type="ECO:0000259" key="2">
    <source>
        <dbReference type="Pfam" id="PF13839"/>
    </source>
</evidence>
<dbReference type="AlphaFoldDB" id="A0AAD8J117"/>
<reference evidence="3" key="1">
    <citation type="submission" date="2023-02" db="EMBL/GenBank/DDBJ databases">
        <title>Genome of toxic invasive species Heracleum sosnowskyi carries increased number of genes despite the absence of recent whole-genome duplications.</title>
        <authorList>
            <person name="Schelkunov M."/>
            <person name="Shtratnikova V."/>
            <person name="Makarenko M."/>
            <person name="Klepikova A."/>
            <person name="Omelchenko D."/>
            <person name="Novikova G."/>
            <person name="Obukhova E."/>
            <person name="Bogdanov V."/>
            <person name="Penin A."/>
            <person name="Logacheva M."/>
        </authorList>
    </citation>
    <scope>NUCLEOTIDE SEQUENCE</scope>
    <source>
        <strain evidence="3">Hsosn_3</strain>
        <tissue evidence="3">Leaf</tissue>
    </source>
</reference>
<evidence type="ECO:0000313" key="4">
    <source>
        <dbReference type="Proteomes" id="UP001237642"/>
    </source>
</evidence>
<sequence>MQIAGGCCQESMEREERLLVKLNPDVLSDVISNLFNATTLLEKLRGKRIAFVGDSLNKNQWTSLLCLIESSISPSERFAQWNGSLATFKTSQYDGVSSRASCDGKSCRCPEN</sequence>
<evidence type="ECO:0000313" key="3">
    <source>
        <dbReference type="EMBL" id="KAK1393972.1"/>
    </source>
</evidence>
<dbReference type="PANTHER" id="PTHR32285">
    <property type="entry name" value="PROTEIN TRICHOME BIREFRINGENCE-LIKE 9-RELATED"/>
    <property type="match status" value="1"/>
</dbReference>
<organism evidence="3 4">
    <name type="scientific">Heracleum sosnowskyi</name>
    <dbReference type="NCBI Taxonomy" id="360622"/>
    <lineage>
        <taxon>Eukaryota</taxon>
        <taxon>Viridiplantae</taxon>
        <taxon>Streptophyta</taxon>
        <taxon>Embryophyta</taxon>
        <taxon>Tracheophyta</taxon>
        <taxon>Spermatophyta</taxon>
        <taxon>Magnoliopsida</taxon>
        <taxon>eudicotyledons</taxon>
        <taxon>Gunneridae</taxon>
        <taxon>Pentapetalae</taxon>
        <taxon>asterids</taxon>
        <taxon>campanulids</taxon>
        <taxon>Apiales</taxon>
        <taxon>Apiaceae</taxon>
        <taxon>Apioideae</taxon>
        <taxon>apioid superclade</taxon>
        <taxon>Tordylieae</taxon>
        <taxon>Tordyliinae</taxon>
        <taxon>Heracleum</taxon>
    </lineage>
</organism>
<dbReference type="GO" id="GO:0016413">
    <property type="term" value="F:O-acetyltransferase activity"/>
    <property type="evidence" value="ECO:0007669"/>
    <property type="project" value="InterPro"/>
</dbReference>
<dbReference type="Proteomes" id="UP001237642">
    <property type="component" value="Unassembled WGS sequence"/>
</dbReference>